<dbReference type="GO" id="GO:0046872">
    <property type="term" value="F:metal ion binding"/>
    <property type="evidence" value="ECO:0007669"/>
    <property type="project" value="UniProtKB-KW"/>
</dbReference>
<evidence type="ECO:0000256" key="3">
    <source>
        <dbReference type="ARBA" id="ARBA00022723"/>
    </source>
</evidence>
<gene>
    <name evidence="8" type="ORF">LITE_LOCUS37074</name>
</gene>
<evidence type="ECO:0000256" key="5">
    <source>
        <dbReference type="ARBA" id="ARBA00023004"/>
    </source>
</evidence>
<dbReference type="InterPro" id="IPR044861">
    <property type="entry name" value="IPNS-like_FE2OG_OXY"/>
</dbReference>
<keyword evidence="3 6" id="KW-0479">Metal-binding</keyword>
<evidence type="ECO:0000256" key="2">
    <source>
        <dbReference type="ARBA" id="ARBA00008056"/>
    </source>
</evidence>
<comment type="cofactor">
    <cofactor evidence="1">
        <name>Fe cation</name>
        <dbReference type="ChEBI" id="CHEBI:24875"/>
    </cofactor>
</comment>
<evidence type="ECO:0000259" key="7">
    <source>
        <dbReference type="PROSITE" id="PS51471"/>
    </source>
</evidence>
<dbReference type="PANTHER" id="PTHR10209:SF859">
    <property type="entry name" value="OS03G0690500 PROTEIN"/>
    <property type="match status" value="1"/>
</dbReference>
<evidence type="ECO:0000256" key="1">
    <source>
        <dbReference type="ARBA" id="ARBA00001962"/>
    </source>
</evidence>
<comment type="similarity">
    <text evidence="2 6">Belongs to the iron/ascorbate-dependent oxidoreductase family.</text>
</comment>
<dbReference type="Pfam" id="PF03171">
    <property type="entry name" value="2OG-FeII_Oxy"/>
    <property type="match status" value="1"/>
</dbReference>
<dbReference type="SUPFAM" id="SSF51197">
    <property type="entry name" value="Clavaminate synthase-like"/>
    <property type="match status" value="1"/>
</dbReference>
<dbReference type="GO" id="GO:0051213">
    <property type="term" value="F:dioxygenase activity"/>
    <property type="evidence" value="ECO:0007669"/>
    <property type="project" value="UniProtKB-ARBA"/>
</dbReference>
<keyword evidence="9" id="KW-1185">Reference proteome</keyword>
<dbReference type="Proteomes" id="UP001154282">
    <property type="component" value="Unassembled WGS sequence"/>
</dbReference>
<dbReference type="PROSITE" id="PS51471">
    <property type="entry name" value="FE2OG_OXY"/>
    <property type="match status" value="1"/>
</dbReference>
<dbReference type="InterPro" id="IPR005123">
    <property type="entry name" value="Oxoglu/Fe-dep_dioxygenase_dom"/>
</dbReference>
<accession>A0AAV0P884</accession>
<evidence type="ECO:0000256" key="6">
    <source>
        <dbReference type="RuleBase" id="RU003682"/>
    </source>
</evidence>
<sequence>MASAAAAAYDRLAELKAFDETKAGVKGLVDAGVAELPRIFHAPPHILDAYPTAAAEDPNYVFPIIDLGGAWEDPEKRKKVVAEIRDASASWGFFQVVNHGVPASVVEEMKAGAHRFFNLDVEEKKQYYGRDMRKKVVYHSNLDLYTSSSANWRDAVMFQMAPNPPAPEELPTSCRDVVTEYSSEMLKIGDSLFELLSEALGLKSNYLKEMGCAEGVNVVYNYYPACPQPELTLGTTQHADIGFISVLVQDDVGGLQVLHKDHWVDVPPMADGLVINIANLLQVMSNDNFTSVKHRVLVKNAGPRVSIIAFFGVGFTLGSRIYGPIEELLSEENPPRYKKTTIQDFVAQSYRQGLNGISFLDMLKLTKD</sequence>
<evidence type="ECO:0000313" key="9">
    <source>
        <dbReference type="Proteomes" id="UP001154282"/>
    </source>
</evidence>
<proteinExistence type="inferred from homology"/>
<reference evidence="8" key="1">
    <citation type="submission" date="2022-08" db="EMBL/GenBank/DDBJ databases">
        <authorList>
            <person name="Gutierrez-Valencia J."/>
        </authorList>
    </citation>
    <scope>NUCLEOTIDE SEQUENCE</scope>
</reference>
<keyword evidence="5 6" id="KW-0408">Iron</keyword>
<evidence type="ECO:0000313" key="8">
    <source>
        <dbReference type="EMBL" id="CAI0466538.1"/>
    </source>
</evidence>
<name>A0AAV0P884_9ROSI</name>
<dbReference type="InterPro" id="IPR026992">
    <property type="entry name" value="DIOX_N"/>
</dbReference>
<dbReference type="FunFam" id="2.60.120.330:FF:000005">
    <property type="entry name" value="1-aminocyclopropane-1-carboxylate oxidase homolog 1"/>
    <property type="match status" value="1"/>
</dbReference>
<organism evidence="8 9">
    <name type="scientific">Linum tenue</name>
    <dbReference type="NCBI Taxonomy" id="586396"/>
    <lineage>
        <taxon>Eukaryota</taxon>
        <taxon>Viridiplantae</taxon>
        <taxon>Streptophyta</taxon>
        <taxon>Embryophyta</taxon>
        <taxon>Tracheophyta</taxon>
        <taxon>Spermatophyta</taxon>
        <taxon>Magnoliopsida</taxon>
        <taxon>eudicotyledons</taxon>
        <taxon>Gunneridae</taxon>
        <taxon>Pentapetalae</taxon>
        <taxon>rosids</taxon>
        <taxon>fabids</taxon>
        <taxon>Malpighiales</taxon>
        <taxon>Linaceae</taxon>
        <taxon>Linum</taxon>
    </lineage>
</organism>
<dbReference type="Gene3D" id="2.60.120.330">
    <property type="entry name" value="B-lactam Antibiotic, Isopenicillin N Synthase, Chain"/>
    <property type="match status" value="1"/>
</dbReference>
<keyword evidence="4 6" id="KW-0560">Oxidoreductase</keyword>
<evidence type="ECO:0000256" key="4">
    <source>
        <dbReference type="ARBA" id="ARBA00023002"/>
    </source>
</evidence>
<dbReference type="EMBL" id="CAMGYJ010000008">
    <property type="protein sequence ID" value="CAI0466538.1"/>
    <property type="molecule type" value="Genomic_DNA"/>
</dbReference>
<dbReference type="PANTHER" id="PTHR10209">
    <property type="entry name" value="OXIDOREDUCTASE, 2OG-FE II OXYGENASE FAMILY PROTEIN"/>
    <property type="match status" value="1"/>
</dbReference>
<protein>
    <recommendedName>
        <fullName evidence="7">Fe2OG dioxygenase domain-containing protein</fullName>
    </recommendedName>
</protein>
<comment type="caution">
    <text evidence="8">The sequence shown here is derived from an EMBL/GenBank/DDBJ whole genome shotgun (WGS) entry which is preliminary data.</text>
</comment>
<dbReference type="InterPro" id="IPR027443">
    <property type="entry name" value="IPNS-like_sf"/>
</dbReference>
<dbReference type="AlphaFoldDB" id="A0AAV0P884"/>
<dbReference type="Pfam" id="PF14226">
    <property type="entry name" value="DIOX_N"/>
    <property type="match status" value="1"/>
</dbReference>
<feature type="domain" description="Fe2OG dioxygenase" evidence="7">
    <location>
        <begin position="212"/>
        <end position="314"/>
    </location>
</feature>